<dbReference type="Proteomes" id="UP001157134">
    <property type="component" value="Unassembled WGS sequence"/>
</dbReference>
<gene>
    <name evidence="1" type="ORF">tloyanaT_10800</name>
</gene>
<organism evidence="1 2">
    <name type="scientific">Thalassotalea loyana</name>
    <dbReference type="NCBI Taxonomy" id="280483"/>
    <lineage>
        <taxon>Bacteria</taxon>
        <taxon>Pseudomonadati</taxon>
        <taxon>Pseudomonadota</taxon>
        <taxon>Gammaproteobacteria</taxon>
        <taxon>Alteromonadales</taxon>
        <taxon>Colwelliaceae</taxon>
        <taxon>Thalassotalea</taxon>
    </lineage>
</organism>
<accession>A0ABQ6H9N6</accession>
<keyword evidence="2" id="KW-1185">Reference proteome</keyword>
<protein>
    <submittedName>
        <fullName evidence="1">Uncharacterized protein</fullName>
    </submittedName>
</protein>
<sequence>MPQEQATLTHCKFLISAVEETFNTINQPRVTADLEWQWDEKNQILLTHFARNFAEPIQQVVKEQLPEHWQSNNINKAPSSLYKQLKSYGKLTKDQCIFTRAQTDESPALIAVWWPWGHGSTFSLRIGILDEDYEVNDIGAEGFWGNVKNKLGL</sequence>
<dbReference type="EMBL" id="BSSV01000002">
    <property type="protein sequence ID" value="GLX84828.1"/>
    <property type="molecule type" value="Genomic_DNA"/>
</dbReference>
<evidence type="ECO:0000313" key="1">
    <source>
        <dbReference type="EMBL" id="GLX84828.1"/>
    </source>
</evidence>
<comment type="caution">
    <text evidence="1">The sequence shown here is derived from an EMBL/GenBank/DDBJ whole genome shotgun (WGS) entry which is preliminary data.</text>
</comment>
<name>A0ABQ6H9N6_9GAMM</name>
<proteinExistence type="predicted"/>
<evidence type="ECO:0000313" key="2">
    <source>
        <dbReference type="Proteomes" id="UP001157134"/>
    </source>
</evidence>
<dbReference type="RefSeq" id="WP_284296515.1">
    <property type="nucleotide sequence ID" value="NZ_BSSV01000002.1"/>
</dbReference>
<reference evidence="1 2" key="1">
    <citation type="submission" date="2023-03" db="EMBL/GenBank/DDBJ databases">
        <title>Thalassotalea loyana LMG 22536T draft genome sequence.</title>
        <authorList>
            <person name="Sawabe T."/>
        </authorList>
    </citation>
    <scope>NUCLEOTIDE SEQUENCE [LARGE SCALE GENOMIC DNA]</scope>
    <source>
        <strain evidence="1 2">LMG 22536</strain>
    </source>
</reference>